<dbReference type="EMBL" id="JACTNZ010000005">
    <property type="protein sequence ID" value="KAG5548866.1"/>
    <property type="molecule type" value="Genomic_DNA"/>
</dbReference>
<reference evidence="1" key="1">
    <citation type="submission" date="2020-08" db="EMBL/GenBank/DDBJ databases">
        <title>Plant Genome Project.</title>
        <authorList>
            <person name="Zhang R.-G."/>
        </authorList>
    </citation>
    <scope>NUCLEOTIDE SEQUENCE</scope>
    <source>
        <strain evidence="1">WSP0</strain>
        <tissue evidence="1">Leaf</tissue>
    </source>
</reference>
<keyword evidence="2" id="KW-1185">Reference proteome</keyword>
<sequence length="93" mass="10551">MTFVPSHFLSQTKPTSSPVLDEAFIGEVDDHKLDEDDEEDFEEGGGLVVSDEEDFRCRLLRHRTTIAALSDANYFPFAALSEIMIANSDRERR</sequence>
<dbReference type="Proteomes" id="UP000823749">
    <property type="component" value="Chromosome 5"/>
</dbReference>
<protein>
    <submittedName>
        <fullName evidence="1">Uncharacterized protein</fullName>
    </submittedName>
</protein>
<accession>A0AAV6K8R0</accession>
<evidence type="ECO:0000313" key="1">
    <source>
        <dbReference type="EMBL" id="KAG5548866.1"/>
    </source>
</evidence>
<proteinExistence type="predicted"/>
<dbReference type="AlphaFoldDB" id="A0AAV6K8R0"/>
<organism evidence="1 2">
    <name type="scientific">Rhododendron griersonianum</name>
    <dbReference type="NCBI Taxonomy" id="479676"/>
    <lineage>
        <taxon>Eukaryota</taxon>
        <taxon>Viridiplantae</taxon>
        <taxon>Streptophyta</taxon>
        <taxon>Embryophyta</taxon>
        <taxon>Tracheophyta</taxon>
        <taxon>Spermatophyta</taxon>
        <taxon>Magnoliopsida</taxon>
        <taxon>eudicotyledons</taxon>
        <taxon>Gunneridae</taxon>
        <taxon>Pentapetalae</taxon>
        <taxon>asterids</taxon>
        <taxon>Ericales</taxon>
        <taxon>Ericaceae</taxon>
        <taxon>Ericoideae</taxon>
        <taxon>Rhodoreae</taxon>
        <taxon>Rhododendron</taxon>
    </lineage>
</organism>
<gene>
    <name evidence="1" type="ORF">RHGRI_014280</name>
</gene>
<name>A0AAV6K8R0_9ERIC</name>
<evidence type="ECO:0000313" key="2">
    <source>
        <dbReference type="Proteomes" id="UP000823749"/>
    </source>
</evidence>
<comment type="caution">
    <text evidence="1">The sequence shown here is derived from an EMBL/GenBank/DDBJ whole genome shotgun (WGS) entry which is preliminary data.</text>
</comment>